<keyword evidence="6" id="KW-1185">Reference proteome</keyword>
<dbReference type="InterPro" id="IPR050827">
    <property type="entry name" value="CRP1_MDG1_kinase"/>
</dbReference>
<feature type="region of interest" description="Disordered" evidence="2">
    <location>
        <begin position="450"/>
        <end position="526"/>
    </location>
</feature>
<dbReference type="PANTHER" id="PTHR10343:SF81">
    <property type="entry name" value="CRUCIFORM DNA-RECOGNIZING PROTEIN 1-RELATED"/>
    <property type="match status" value="1"/>
</dbReference>
<dbReference type="Gene3D" id="2.60.40.10">
    <property type="entry name" value="Immunoglobulins"/>
    <property type="match status" value="1"/>
</dbReference>
<dbReference type="CDD" id="cd02859">
    <property type="entry name" value="E_set_AMPKbeta_like_N"/>
    <property type="match status" value="1"/>
</dbReference>
<feature type="compositionally biased region" description="Low complexity" evidence="2">
    <location>
        <begin position="396"/>
        <end position="412"/>
    </location>
</feature>
<dbReference type="RefSeq" id="XP_069231746.1">
    <property type="nucleotide sequence ID" value="XM_069371118.1"/>
</dbReference>
<keyword evidence="3" id="KW-1133">Transmembrane helix</keyword>
<feature type="region of interest" description="Disordered" evidence="2">
    <location>
        <begin position="212"/>
        <end position="249"/>
    </location>
</feature>
<proteinExistence type="inferred from homology"/>
<dbReference type="GO" id="GO:0019901">
    <property type="term" value="F:protein kinase binding"/>
    <property type="evidence" value="ECO:0007669"/>
    <property type="project" value="TreeGrafter"/>
</dbReference>
<evidence type="ECO:0000256" key="3">
    <source>
        <dbReference type="SAM" id="Phobius"/>
    </source>
</evidence>
<feature type="compositionally biased region" description="Acidic residues" evidence="2">
    <location>
        <begin position="414"/>
        <end position="429"/>
    </location>
</feature>
<dbReference type="InterPro" id="IPR013783">
    <property type="entry name" value="Ig-like_fold"/>
</dbReference>
<dbReference type="GO" id="GO:0005634">
    <property type="term" value="C:nucleus"/>
    <property type="evidence" value="ECO:0007669"/>
    <property type="project" value="TreeGrafter"/>
</dbReference>
<comment type="caution">
    <text evidence="5">The sequence shown here is derived from an EMBL/GenBank/DDBJ whole genome shotgun (WGS) entry which is preliminary data.</text>
</comment>
<dbReference type="AlphaFoldDB" id="A0AB34KXK0"/>
<dbReference type="EMBL" id="JAAQHG020000006">
    <property type="protein sequence ID" value="KAL1588641.1"/>
    <property type="molecule type" value="Genomic_DNA"/>
</dbReference>
<dbReference type="GO" id="GO:0031588">
    <property type="term" value="C:nucleotide-activated protein kinase complex"/>
    <property type="evidence" value="ECO:0007669"/>
    <property type="project" value="TreeGrafter"/>
</dbReference>
<dbReference type="GO" id="GO:0005737">
    <property type="term" value="C:cytoplasm"/>
    <property type="evidence" value="ECO:0007669"/>
    <property type="project" value="TreeGrafter"/>
</dbReference>
<dbReference type="GO" id="GO:0007165">
    <property type="term" value="P:signal transduction"/>
    <property type="evidence" value="ECO:0007669"/>
    <property type="project" value="TreeGrafter"/>
</dbReference>
<feature type="compositionally biased region" description="Basic and acidic residues" evidence="2">
    <location>
        <begin position="358"/>
        <end position="368"/>
    </location>
</feature>
<dbReference type="Proteomes" id="UP000803884">
    <property type="component" value="Unassembled WGS sequence"/>
</dbReference>
<evidence type="ECO:0000259" key="4">
    <source>
        <dbReference type="Pfam" id="PF16561"/>
    </source>
</evidence>
<evidence type="ECO:0000313" key="5">
    <source>
        <dbReference type="EMBL" id="KAL1588641.1"/>
    </source>
</evidence>
<accession>A0AB34KXK0</accession>
<evidence type="ECO:0000313" key="6">
    <source>
        <dbReference type="Proteomes" id="UP000803884"/>
    </source>
</evidence>
<sequence length="569" mass="62173">MPNPASPLITRKKLEPHQRATIDSLLEASYNQNWPSTQQPHLRPKSSWIGPPPPARLPSHTTMKQKVTITYASPGLQPPVYIATSLSDPQWEPVEMGCAELPGGEREFVKTFHVLEGEYQYKFRLGPGDWWVCDEEKPTVDDGFGNRNNVLFVRTEMLAKKAAANPDLMAGDSSEVDRLAPEHTFTHEKAPVKEAYKRDSLGDDVLVGSFENKPNLVDQTGDHQPPLFAHEQNGPPHHKLDVPPEDVPVHFSRQDTQTAVPDEDHESAHLPSDLLFAHEKTTLPARVPTPGVDEDEDDMEQPPLMKHESLSPTSSKRANDPEAADQHNQHSDNNHSASPVLPTSPAHIPAEADPNDPSLEKFPTHHEGIISSLRRASQRMAEDETTDEVLSSGSPLSKTRSQSSNQSTSLPSVLEDEDEEEEEEEEEEAQTPAPSKTQALAAGLHMLSDTGDRPAALITPPHTPDESKAPTAAQLPASAPHAHDHHHKPQAEKDIREEAKHDVSHHGQDEGAAAKEGQQGLDPAPKSFWGGMWETALGLGLTVLVGAGAAWLAFRLQDSVKDGGAILKG</sequence>
<dbReference type="InterPro" id="IPR014756">
    <property type="entry name" value="Ig_E-set"/>
</dbReference>
<evidence type="ECO:0000256" key="2">
    <source>
        <dbReference type="SAM" id="MobiDB-lite"/>
    </source>
</evidence>
<dbReference type="GeneID" id="96003956"/>
<dbReference type="Pfam" id="PF16561">
    <property type="entry name" value="AMPK1_CBM"/>
    <property type="match status" value="1"/>
</dbReference>
<reference evidence="5 6" key="1">
    <citation type="journal article" date="2020" name="Microbiol. Resour. Announc.">
        <title>Draft Genome Sequence of a Cladosporium Species Isolated from the Mesophotic Ascidian Didemnum maculosum.</title>
        <authorList>
            <person name="Gioti A."/>
            <person name="Siaperas R."/>
            <person name="Nikolaivits E."/>
            <person name="Le Goff G."/>
            <person name="Ouazzani J."/>
            <person name="Kotoulas G."/>
            <person name="Topakas E."/>
        </authorList>
    </citation>
    <scope>NUCLEOTIDE SEQUENCE [LARGE SCALE GENOMIC DNA]</scope>
    <source>
        <strain evidence="5 6">TM138-S3</strain>
    </source>
</reference>
<feature type="compositionally biased region" description="Basic and acidic residues" evidence="2">
    <location>
        <begin position="317"/>
        <end position="333"/>
    </location>
</feature>
<keyword evidence="3" id="KW-0812">Transmembrane</keyword>
<protein>
    <recommendedName>
        <fullName evidence="4">AMP-activated protein kinase glycogen-binding domain-containing protein</fullName>
    </recommendedName>
</protein>
<organism evidence="5 6">
    <name type="scientific">Cladosporium halotolerans</name>
    <dbReference type="NCBI Taxonomy" id="1052096"/>
    <lineage>
        <taxon>Eukaryota</taxon>
        <taxon>Fungi</taxon>
        <taxon>Dikarya</taxon>
        <taxon>Ascomycota</taxon>
        <taxon>Pezizomycotina</taxon>
        <taxon>Dothideomycetes</taxon>
        <taxon>Dothideomycetidae</taxon>
        <taxon>Cladosporiales</taxon>
        <taxon>Cladosporiaceae</taxon>
        <taxon>Cladosporium</taxon>
    </lineage>
</organism>
<keyword evidence="3" id="KW-0472">Membrane</keyword>
<dbReference type="SUPFAM" id="SSF81296">
    <property type="entry name" value="E set domains"/>
    <property type="match status" value="1"/>
</dbReference>
<dbReference type="PANTHER" id="PTHR10343">
    <property type="entry name" value="5'-AMP-ACTIVATED PROTEIN KINASE , BETA SUBUNIT"/>
    <property type="match status" value="1"/>
</dbReference>
<feature type="transmembrane region" description="Helical" evidence="3">
    <location>
        <begin position="528"/>
        <end position="554"/>
    </location>
</feature>
<feature type="compositionally biased region" description="Basic and acidic residues" evidence="2">
    <location>
        <begin position="489"/>
        <end position="513"/>
    </location>
</feature>
<comment type="similarity">
    <text evidence="1">Belongs to the CRP1/MDG1 family.</text>
</comment>
<feature type="region of interest" description="Disordered" evidence="2">
    <location>
        <begin position="277"/>
        <end position="436"/>
    </location>
</feature>
<dbReference type="InterPro" id="IPR032640">
    <property type="entry name" value="AMPK1_CBM"/>
</dbReference>
<name>A0AB34KXK0_9PEZI</name>
<evidence type="ECO:0000256" key="1">
    <source>
        <dbReference type="ARBA" id="ARBA00038216"/>
    </source>
</evidence>
<gene>
    <name evidence="5" type="ORF">WHR41_02512</name>
</gene>
<feature type="domain" description="AMP-activated protein kinase glycogen-binding" evidence="4">
    <location>
        <begin position="103"/>
        <end position="156"/>
    </location>
</feature>